<keyword evidence="8" id="KW-1185">Reference proteome</keyword>
<dbReference type="GO" id="GO:0000981">
    <property type="term" value="F:DNA-binding transcription factor activity, RNA polymerase II-specific"/>
    <property type="evidence" value="ECO:0007669"/>
    <property type="project" value="TreeGrafter"/>
</dbReference>
<dbReference type="SUPFAM" id="SSF57667">
    <property type="entry name" value="beta-beta-alpha zinc fingers"/>
    <property type="match status" value="1"/>
</dbReference>
<dbReference type="InterPro" id="IPR013087">
    <property type="entry name" value="Znf_C2H2_type"/>
</dbReference>
<dbReference type="GO" id="GO:0008270">
    <property type="term" value="F:zinc ion binding"/>
    <property type="evidence" value="ECO:0007669"/>
    <property type="project" value="UniProtKB-KW"/>
</dbReference>
<comment type="caution">
    <text evidence="7">The sequence shown here is derived from an EMBL/GenBank/DDBJ whole genome shotgun (WGS) entry which is preliminary data.</text>
</comment>
<dbReference type="OrthoDB" id="654211at2759"/>
<reference evidence="7 8" key="1">
    <citation type="submission" date="2019-09" db="EMBL/GenBank/DDBJ databases">
        <title>Draft genome of the ectomycorrhizal ascomycete Sphaerosporella brunnea.</title>
        <authorList>
            <consortium name="DOE Joint Genome Institute"/>
            <person name="Benucci G.M."/>
            <person name="Marozzi G."/>
            <person name="Antonielli L."/>
            <person name="Sanchez S."/>
            <person name="Marco P."/>
            <person name="Wang X."/>
            <person name="Falini L.B."/>
            <person name="Barry K."/>
            <person name="Haridas S."/>
            <person name="Lipzen A."/>
            <person name="Labutti K."/>
            <person name="Grigoriev I.V."/>
            <person name="Murat C."/>
            <person name="Martin F."/>
            <person name="Albertini E."/>
            <person name="Donnini D."/>
            <person name="Bonito G."/>
        </authorList>
    </citation>
    <scope>NUCLEOTIDE SEQUENCE [LARGE SCALE GENOMIC DNA]</scope>
    <source>
        <strain evidence="7 8">Sb_GMNB300</strain>
    </source>
</reference>
<dbReference type="PANTHER" id="PTHR23235">
    <property type="entry name" value="KRUEPPEL-LIKE TRANSCRIPTION FACTOR"/>
    <property type="match status" value="1"/>
</dbReference>
<dbReference type="EMBL" id="VXIS01000098">
    <property type="protein sequence ID" value="KAA8905580.1"/>
    <property type="molecule type" value="Genomic_DNA"/>
</dbReference>
<dbReference type="Gene3D" id="3.30.160.60">
    <property type="entry name" value="Classic Zinc Finger"/>
    <property type="match status" value="3"/>
</dbReference>
<feature type="region of interest" description="Disordered" evidence="5">
    <location>
        <begin position="28"/>
        <end position="120"/>
    </location>
</feature>
<feature type="domain" description="C2H2-type" evidence="6">
    <location>
        <begin position="223"/>
        <end position="251"/>
    </location>
</feature>
<feature type="domain" description="C2H2-type" evidence="6">
    <location>
        <begin position="192"/>
        <end position="222"/>
    </location>
</feature>
<keyword evidence="1" id="KW-0479">Metal-binding</keyword>
<feature type="compositionally biased region" description="Low complexity" evidence="5">
    <location>
        <begin position="37"/>
        <end position="52"/>
    </location>
</feature>
<dbReference type="AlphaFoldDB" id="A0A5J5EWR5"/>
<proteinExistence type="predicted"/>
<evidence type="ECO:0000313" key="8">
    <source>
        <dbReference type="Proteomes" id="UP000326924"/>
    </source>
</evidence>
<dbReference type="Pfam" id="PF00096">
    <property type="entry name" value="zf-C2H2"/>
    <property type="match status" value="1"/>
</dbReference>
<dbReference type="PROSITE" id="PS00028">
    <property type="entry name" value="ZINC_FINGER_C2H2_1"/>
    <property type="match status" value="2"/>
</dbReference>
<sequence length="265" mass="29259">MNSWPYTDASAAPETYFTATATDYPVHQAHGQEQLLSPDYSPYASYTASPSSQHSGYSRERAASSPYPSSRPSQSRSPSYQSTHRNSVSPYPTSTSHSPSFGYAPSPYTTSPHGSPSPLSFPALVDLEIDSVDPDIINCFFPSGAEVANTQTGSTSADAPAPSFPCDYPSCNKSYPRLCDLRKHKKRHEKPFSCSEPSCDAVFSTEKDRDRHERSKHRREEHLVCPVCGHRTARKDNLKDHVRRRHGEEQMAKVMRELSAGVSAG</sequence>
<feature type="compositionally biased region" description="Polar residues" evidence="5">
    <location>
        <begin position="107"/>
        <end position="118"/>
    </location>
</feature>
<dbReference type="GO" id="GO:0000978">
    <property type="term" value="F:RNA polymerase II cis-regulatory region sequence-specific DNA binding"/>
    <property type="evidence" value="ECO:0007669"/>
    <property type="project" value="TreeGrafter"/>
</dbReference>
<evidence type="ECO:0000256" key="2">
    <source>
        <dbReference type="ARBA" id="ARBA00022771"/>
    </source>
</evidence>
<dbReference type="PANTHER" id="PTHR23235:SF120">
    <property type="entry name" value="KRUPPEL-LIKE FACTOR 15"/>
    <property type="match status" value="1"/>
</dbReference>
<dbReference type="Proteomes" id="UP000326924">
    <property type="component" value="Unassembled WGS sequence"/>
</dbReference>
<organism evidence="7 8">
    <name type="scientific">Sphaerosporella brunnea</name>
    <dbReference type="NCBI Taxonomy" id="1250544"/>
    <lineage>
        <taxon>Eukaryota</taxon>
        <taxon>Fungi</taxon>
        <taxon>Dikarya</taxon>
        <taxon>Ascomycota</taxon>
        <taxon>Pezizomycotina</taxon>
        <taxon>Pezizomycetes</taxon>
        <taxon>Pezizales</taxon>
        <taxon>Pyronemataceae</taxon>
        <taxon>Sphaerosporella</taxon>
    </lineage>
</organism>
<gene>
    <name evidence="7" type="ORF">FN846DRAFT_745130</name>
</gene>
<dbReference type="PROSITE" id="PS50157">
    <property type="entry name" value="ZINC_FINGER_C2H2_2"/>
    <property type="match status" value="3"/>
</dbReference>
<keyword evidence="3" id="KW-0862">Zinc</keyword>
<dbReference type="InterPro" id="IPR036236">
    <property type="entry name" value="Znf_C2H2_sf"/>
</dbReference>
<name>A0A5J5EWR5_9PEZI</name>
<feature type="domain" description="C2H2-type" evidence="6">
    <location>
        <begin position="164"/>
        <end position="188"/>
    </location>
</feature>
<evidence type="ECO:0000256" key="3">
    <source>
        <dbReference type="ARBA" id="ARBA00022833"/>
    </source>
</evidence>
<evidence type="ECO:0000256" key="1">
    <source>
        <dbReference type="ARBA" id="ARBA00022723"/>
    </source>
</evidence>
<evidence type="ECO:0000313" key="7">
    <source>
        <dbReference type="EMBL" id="KAA8905580.1"/>
    </source>
</evidence>
<keyword evidence="2 4" id="KW-0863">Zinc-finger</keyword>
<evidence type="ECO:0000259" key="6">
    <source>
        <dbReference type="PROSITE" id="PS50157"/>
    </source>
</evidence>
<dbReference type="InParanoid" id="A0A5J5EWR5"/>
<evidence type="ECO:0000256" key="4">
    <source>
        <dbReference type="PROSITE-ProRule" id="PRU00042"/>
    </source>
</evidence>
<evidence type="ECO:0000256" key="5">
    <source>
        <dbReference type="SAM" id="MobiDB-lite"/>
    </source>
</evidence>
<protein>
    <recommendedName>
        <fullName evidence="6">C2H2-type domain-containing protein</fullName>
    </recommendedName>
</protein>
<dbReference type="SMART" id="SM00355">
    <property type="entry name" value="ZnF_C2H2"/>
    <property type="match status" value="3"/>
</dbReference>
<accession>A0A5J5EWR5</accession>
<feature type="compositionally biased region" description="Low complexity" evidence="5">
    <location>
        <begin position="63"/>
        <end position="100"/>
    </location>
</feature>